<organism evidence="1 2">
    <name type="scientific">Cotesia congregata</name>
    <name type="common">Parasitoid wasp</name>
    <name type="synonym">Apanteles congregatus</name>
    <dbReference type="NCBI Taxonomy" id="51543"/>
    <lineage>
        <taxon>Eukaryota</taxon>
        <taxon>Metazoa</taxon>
        <taxon>Ecdysozoa</taxon>
        <taxon>Arthropoda</taxon>
        <taxon>Hexapoda</taxon>
        <taxon>Insecta</taxon>
        <taxon>Pterygota</taxon>
        <taxon>Neoptera</taxon>
        <taxon>Endopterygota</taxon>
        <taxon>Hymenoptera</taxon>
        <taxon>Apocrita</taxon>
        <taxon>Ichneumonoidea</taxon>
        <taxon>Braconidae</taxon>
        <taxon>Microgastrinae</taxon>
        <taxon>Cotesia</taxon>
    </lineage>
</organism>
<accession>A0A8J2HBK4</accession>
<evidence type="ECO:0000313" key="2">
    <source>
        <dbReference type="Proteomes" id="UP000786811"/>
    </source>
</evidence>
<reference evidence="1" key="1">
    <citation type="submission" date="2021-04" db="EMBL/GenBank/DDBJ databases">
        <authorList>
            <person name="Chebbi M.A.C M."/>
        </authorList>
    </citation>
    <scope>NUCLEOTIDE SEQUENCE</scope>
</reference>
<dbReference type="EMBL" id="CAJNRD030001120">
    <property type="protein sequence ID" value="CAG5092301.1"/>
    <property type="molecule type" value="Genomic_DNA"/>
</dbReference>
<proteinExistence type="predicted"/>
<sequence>MTMFGIIRSIPDFLVASAADEHLSRVKRDITSELRLVIRTINYNMQKVRIIYQKILSPVKRLLLQKSSEARFATPVVCSFFESNINPENITKKYSIIMIVYQQKIFTSTSSNPVYSSTRSSSASIHCNGKLFLGIKKNFLVRKKFLKNPCSLASQDFSPQPQIQKQLSDTHLSQLSNSINSYDALSRS</sequence>
<comment type="caution">
    <text evidence="1">The sequence shown here is derived from an EMBL/GenBank/DDBJ whole genome shotgun (WGS) entry which is preliminary data.</text>
</comment>
<dbReference type="AlphaFoldDB" id="A0A8J2HBK4"/>
<dbReference type="Proteomes" id="UP000786811">
    <property type="component" value="Unassembled WGS sequence"/>
</dbReference>
<name>A0A8J2HBK4_COTCN</name>
<evidence type="ECO:0000313" key="1">
    <source>
        <dbReference type="EMBL" id="CAG5092301.1"/>
    </source>
</evidence>
<keyword evidence="2" id="KW-1185">Reference proteome</keyword>
<protein>
    <submittedName>
        <fullName evidence="1">Uncharacterized protein</fullName>
    </submittedName>
</protein>
<gene>
    <name evidence="1" type="ORF">HICCMSTLAB_LOCUS6027</name>
</gene>